<dbReference type="AlphaFoldDB" id="A0A813ZZ62"/>
<gene>
    <name evidence="3" type="ORF">GPM918_LOCUS8908</name>
    <name evidence="4" type="ORF">OVA965_LOCUS13320</name>
    <name evidence="5" type="ORF">SRO942_LOCUS8909</name>
    <name evidence="6" type="ORF">TMI583_LOCUS13323</name>
</gene>
<keyword evidence="2" id="KW-0472">Membrane</keyword>
<evidence type="ECO:0000313" key="7">
    <source>
        <dbReference type="Proteomes" id="UP000663829"/>
    </source>
</evidence>
<evidence type="ECO:0008006" key="8">
    <source>
        <dbReference type="Google" id="ProtNLM"/>
    </source>
</evidence>
<dbReference type="EMBL" id="CAJOBC010001606">
    <property type="protein sequence ID" value="CAF3688021.1"/>
    <property type="molecule type" value="Genomic_DNA"/>
</dbReference>
<dbReference type="EMBL" id="CAJOBA010005529">
    <property type="protein sequence ID" value="CAF3746539.1"/>
    <property type="molecule type" value="Genomic_DNA"/>
</dbReference>
<dbReference type="EMBL" id="CAJNOK010005523">
    <property type="protein sequence ID" value="CAF0975768.1"/>
    <property type="molecule type" value="Genomic_DNA"/>
</dbReference>
<evidence type="ECO:0000313" key="3">
    <source>
        <dbReference type="EMBL" id="CAF0906307.1"/>
    </source>
</evidence>
<keyword evidence="2" id="KW-1133">Transmembrane helix</keyword>
<feature type="transmembrane region" description="Helical" evidence="2">
    <location>
        <begin position="86"/>
        <end position="107"/>
    </location>
</feature>
<name>A0A813ZZ62_9BILA</name>
<evidence type="ECO:0000313" key="5">
    <source>
        <dbReference type="EMBL" id="CAF3688021.1"/>
    </source>
</evidence>
<dbReference type="Proteomes" id="UP000663829">
    <property type="component" value="Unassembled WGS sequence"/>
</dbReference>
<dbReference type="Proteomes" id="UP000677228">
    <property type="component" value="Unassembled WGS sequence"/>
</dbReference>
<evidence type="ECO:0000313" key="4">
    <source>
        <dbReference type="EMBL" id="CAF0975768.1"/>
    </source>
</evidence>
<reference evidence="3" key="1">
    <citation type="submission" date="2021-02" db="EMBL/GenBank/DDBJ databases">
        <authorList>
            <person name="Nowell W R."/>
        </authorList>
    </citation>
    <scope>NUCLEOTIDE SEQUENCE</scope>
</reference>
<feature type="transmembrane region" description="Helical" evidence="2">
    <location>
        <begin position="55"/>
        <end position="74"/>
    </location>
</feature>
<feature type="transmembrane region" description="Helical" evidence="2">
    <location>
        <begin position="267"/>
        <end position="287"/>
    </location>
</feature>
<organism evidence="3 7">
    <name type="scientific">Didymodactylos carnosus</name>
    <dbReference type="NCBI Taxonomy" id="1234261"/>
    <lineage>
        <taxon>Eukaryota</taxon>
        <taxon>Metazoa</taxon>
        <taxon>Spiralia</taxon>
        <taxon>Gnathifera</taxon>
        <taxon>Rotifera</taxon>
        <taxon>Eurotatoria</taxon>
        <taxon>Bdelloidea</taxon>
        <taxon>Philodinida</taxon>
        <taxon>Philodinidae</taxon>
        <taxon>Didymodactylos</taxon>
    </lineage>
</organism>
<evidence type="ECO:0000256" key="2">
    <source>
        <dbReference type="SAM" id="Phobius"/>
    </source>
</evidence>
<evidence type="ECO:0000313" key="6">
    <source>
        <dbReference type="EMBL" id="CAF3746539.1"/>
    </source>
</evidence>
<feature type="compositionally biased region" description="Low complexity" evidence="1">
    <location>
        <begin position="360"/>
        <end position="377"/>
    </location>
</feature>
<sequence length="422" mass="49693">MLVSLSVSNNTLQYNSPWTIYDLQTMDVKFRNSYEFFNNSTICFLPPGWIHLEEFIFTTLGIIITLIASIKIHLTEIRFHDYISLFKCYLLNISVLFLFCSAYIFSYKSTEHFCIIEQLFIQYTSTLLMSSTLIIILVRTFNQYFNKERYKQVRFIIGIIVLSVILQTILSSVWYIVNKHRKEIIQYHHSTCIRHIQIDLCLHAKQPLLFSTILLPINFILCALNIYRFTKPFQVVQLLESIMCSIGLIMAGSMSGLYLFFSSTPTMPFRYVAYVFLLTYILPRIWIAELERSRITVEEIKPLLHDESMIQFNNNSSQNCIIQMNYNDEEDENIFEQQQQNKPKWNRGQNRNKQDFFGYRRNNNNNNNTSQQQRTNTIVSDRVQEKNKNSPIIRTNNMSAGEILYNMLDKHDTVATTQLSSL</sequence>
<keyword evidence="7" id="KW-1185">Reference proteome</keyword>
<feature type="region of interest" description="Disordered" evidence="1">
    <location>
        <begin position="334"/>
        <end position="380"/>
    </location>
</feature>
<dbReference type="EMBL" id="CAJNOQ010001606">
    <property type="protein sequence ID" value="CAF0906307.1"/>
    <property type="molecule type" value="Genomic_DNA"/>
</dbReference>
<evidence type="ECO:0000256" key="1">
    <source>
        <dbReference type="SAM" id="MobiDB-lite"/>
    </source>
</evidence>
<feature type="transmembrane region" description="Helical" evidence="2">
    <location>
        <begin position="153"/>
        <end position="177"/>
    </location>
</feature>
<dbReference type="OrthoDB" id="10056027at2759"/>
<proteinExistence type="predicted"/>
<dbReference type="Proteomes" id="UP000682733">
    <property type="component" value="Unassembled WGS sequence"/>
</dbReference>
<feature type="transmembrane region" description="Helical" evidence="2">
    <location>
        <begin position="119"/>
        <end position="141"/>
    </location>
</feature>
<accession>A0A813ZZ62</accession>
<dbReference type="Proteomes" id="UP000681722">
    <property type="component" value="Unassembled WGS sequence"/>
</dbReference>
<feature type="transmembrane region" description="Helical" evidence="2">
    <location>
        <begin position="239"/>
        <end position="261"/>
    </location>
</feature>
<keyword evidence="2" id="KW-0812">Transmembrane</keyword>
<protein>
    <recommendedName>
        <fullName evidence="8">G-protein coupled receptors family 3 profile domain-containing protein</fullName>
    </recommendedName>
</protein>
<feature type="transmembrane region" description="Helical" evidence="2">
    <location>
        <begin position="208"/>
        <end position="227"/>
    </location>
</feature>
<comment type="caution">
    <text evidence="3">The sequence shown here is derived from an EMBL/GenBank/DDBJ whole genome shotgun (WGS) entry which is preliminary data.</text>
</comment>
<feature type="compositionally biased region" description="Polar residues" evidence="1">
    <location>
        <begin position="335"/>
        <end position="351"/>
    </location>
</feature>